<gene>
    <name evidence="2" type="ORF">ElP_62420</name>
</gene>
<feature type="compositionally biased region" description="Basic and acidic residues" evidence="1">
    <location>
        <begin position="26"/>
        <end position="35"/>
    </location>
</feature>
<evidence type="ECO:0000256" key="1">
    <source>
        <dbReference type="SAM" id="MobiDB-lite"/>
    </source>
</evidence>
<feature type="compositionally biased region" description="Pro residues" evidence="1">
    <location>
        <begin position="1"/>
        <end position="14"/>
    </location>
</feature>
<evidence type="ECO:0000313" key="3">
    <source>
        <dbReference type="Proteomes" id="UP000317835"/>
    </source>
</evidence>
<protein>
    <submittedName>
        <fullName evidence="2">Uncharacterized protein</fullName>
    </submittedName>
</protein>
<accession>A0A518HBR6</accession>
<feature type="region of interest" description="Disordered" evidence="1">
    <location>
        <begin position="1"/>
        <end position="51"/>
    </location>
</feature>
<dbReference type="Proteomes" id="UP000317835">
    <property type="component" value="Chromosome"/>
</dbReference>
<dbReference type="KEGG" id="tpla:ElP_62420"/>
<organism evidence="2 3">
    <name type="scientific">Tautonia plasticadhaerens</name>
    <dbReference type="NCBI Taxonomy" id="2527974"/>
    <lineage>
        <taxon>Bacteria</taxon>
        <taxon>Pseudomonadati</taxon>
        <taxon>Planctomycetota</taxon>
        <taxon>Planctomycetia</taxon>
        <taxon>Isosphaerales</taxon>
        <taxon>Isosphaeraceae</taxon>
        <taxon>Tautonia</taxon>
    </lineage>
</organism>
<keyword evidence="3" id="KW-1185">Reference proteome</keyword>
<reference evidence="2 3" key="1">
    <citation type="submission" date="2019-02" db="EMBL/GenBank/DDBJ databases">
        <title>Deep-cultivation of Planctomycetes and their phenomic and genomic characterization uncovers novel biology.</title>
        <authorList>
            <person name="Wiegand S."/>
            <person name="Jogler M."/>
            <person name="Boedeker C."/>
            <person name="Pinto D."/>
            <person name="Vollmers J."/>
            <person name="Rivas-Marin E."/>
            <person name="Kohn T."/>
            <person name="Peeters S.H."/>
            <person name="Heuer A."/>
            <person name="Rast P."/>
            <person name="Oberbeckmann S."/>
            <person name="Bunk B."/>
            <person name="Jeske O."/>
            <person name="Meyerdierks A."/>
            <person name="Storesund J.E."/>
            <person name="Kallscheuer N."/>
            <person name="Luecker S."/>
            <person name="Lage O.M."/>
            <person name="Pohl T."/>
            <person name="Merkel B.J."/>
            <person name="Hornburger P."/>
            <person name="Mueller R.-W."/>
            <person name="Bruemmer F."/>
            <person name="Labrenz M."/>
            <person name="Spormann A.M."/>
            <person name="Op den Camp H."/>
            <person name="Overmann J."/>
            <person name="Amann R."/>
            <person name="Jetten M.S.M."/>
            <person name="Mascher T."/>
            <person name="Medema M.H."/>
            <person name="Devos D.P."/>
            <person name="Kaster A.-K."/>
            <person name="Ovreas L."/>
            <person name="Rohde M."/>
            <person name="Galperin M.Y."/>
            <person name="Jogler C."/>
        </authorList>
    </citation>
    <scope>NUCLEOTIDE SEQUENCE [LARGE SCALE GENOMIC DNA]</scope>
    <source>
        <strain evidence="2 3">ElP</strain>
    </source>
</reference>
<dbReference type="AlphaFoldDB" id="A0A518HBR6"/>
<sequence>MFPLPAPSGPPPIRPGSAGLARGVAHRPETHHPEHAPAAIEPDEEAPAMETFDPKILRKLFRHSPRVNTLFDQTRAALRAERVANPPGPGNLRDLKAQADKDAMHQTYQTVSSDSAYARDAAQYNVLFKKDHGDVAVRP</sequence>
<proteinExistence type="predicted"/>
<dbReference type="EMBL" id="CP036426">
    <property type="protein sequence ID" value="QDV38291.1"/>
    <property type="molecule type" value="Genomic_DNA"/>
</dbReference>
<name>A0A518HBR6_9BACT</name>
<evidence type="ECO:0000313" key="2">
    <source>
        <dbReference type="EMBL" id="QDV38291.1"/>
    </source>
</evidence>